<dbReference type="CDD" id="cd06170">
    <property type="entry name" value="LuxR_C_like"/>
    <property type="match status" value="1"/>
</dbReference>
<dbReference type="PROSITE" id="PS00622">
    <property type="entry name" value="HTH_LUXR_1"/>
    <property type="match status" value="1"/>
</dbReference>
<dbReference type="SUPFAM" id="SSF52172">
    <property type="entry name" value="CheY-like"/>
    <property type="match status" value="1"/>
</dbReference>
<organism evidence="6 7">
    <name type="scientific">Sphingomonas citri</name>
    <dbReference type="NCBI Taxonomy" id="2862499"/>
    <lineage>
        <taxon>Bacteria</taxon>
        <taxon>Pseudomonadati</taxon>
        <taxon>Pseudomonadota</taxon>
        <taxon>Alphaproteobacteria</taxon>
        <taxon>Sphingomonadales</taxon>
        <taxon>Sphingomonadaceae</taxon>
        <taxon>Sphingomonas</taxon>
    </lineage>
</organism>
<protein>
    <submittedName>
        <fullName evidence="6">Response regulator transcription factor</fullName>
    </submittedName>
</protein>
<dbReference type="SMART" id="SM00421">
    <property type="entry name" value="HTH_LUXR"/>
    <property type="match status" value="1"/>
</dbReference>
<keyword evidence="7" id="KW-1185">Reference proteome</keyword>
<name>A0ABS7BT52_9SPHN</name>
<keyword evidence="1" id="KW-0238">DNA-binding</keyword>
<dbReference type="SUPFAM" id="SSF46894">
    <property type="entry name" value="C-terminal effector domain of the bipartite response regulators"/>
    <property type="match status" value="1"/>
</dbReference>
<feature type="domain" description="HTH luxR-type" evidence="4">
    <location>
        <begin position="144"/>
        <end position="209"/>
    </location>
</feature>
<dbReference type="Pfam" id="PF00196">
    <property type="entry name" value="GerE"/>
    <property type="match status" value="1"/>
</dbReference>
<dbReference type="PROSITE" id="PS50110">
    <property type="entry name" value="RESPONSE_REGULATORY"/>
    <property type="match status" value="1"/>
</dbReference>
<dbReference type="InterPro" id="IPR039420">
    <property type="entry name" value="WalR-like"/>
</dbReference>
<evidence type="ECO:0000313" key="6">
    <source>
        <dbReference type="EMBL" id="MBW6532787.1"/>
    </source>
</evidence>
<dbReference type="Gene3D" id="3.40.50.2300">
    <property type="match status" value="1"/>
</dbReference>
<evidence type="ECO:0000313" key="7">
    <source>
        <dbReference type="Proteomes" id="UP000759103"/>
    </source>
</evidence>
<dbReference type="InterPro" id="IPR016032">
    <property type="entry name" value="Sig_transdc_resp-reg_C-effctor"/>
</dbReference>
<proteinExistence type="predicted"/>
<sequence>MSGRIGLLIVSPNEIEGEGLRRLLGGERFDVIGVARSCAAACDAAVPDLVLLRAPPGEATGMCRDARARWPQVRLAVMARACESAAVAEAIQAGADGYLSIETSVAGLTEMLKLIVLGEKLVPSQVVNELASLRLEAATVEPEIDLGDVNVSERELEILQGLIQGEPNKVISRRLSITEATVKVHVKSILRKLHVLNRTQAAVWALSRGLAQPSDGAVSPRVAAAAEPRTRDRAPTHEMQL</sequence>
<comment type="caution">
    <text evidence="6">The sequence shown here is derived from an EMBL/GenBank/DDBJ whole genome shotgun (WGS) entry which is preliminary data.</text>
</comment>
<evidence type="ECO:0000256" key="2">
    <source>
        <dbReference type="PROSITE-ProRule" id="PRU00169"/>
    </source>
</evidence>
<dbReference type="InterPro" id="IPR001789">
    <property type="entry name" value="Sig_transdc_resp-reg_receiver"/>
</dbReference>
<comment type="caution">
    <text evidence="2">Lacks conserved residue(s) required for the propagation of feature annotation.</text>
</comment>
<evidence type="ECO:0000256" key="3">
    <source>
        <dbReference type="SAM" id="MobiDB-lite"/>
    </source>
</evidence>
<dbReference type="InterPro" id="IPR000792">
    <property type="entry name" value="Tscrpt_reg_LuxR_C"/>
</dbReference>
<feature type="region of interest" description="Disordered" evidence="3">
    <location>
        <begin position="212"/>
        <end position="241"/>
    </location>
</feature>
<dbReference type="PROSITE" id="PS50043">
    <property type="entry name" value="HTH_LUXR_2"/>
    <property type="match status" value="1"/>
</dbReference>
<gene>
    <name evidence="6" type="ORF">KZ820_18745</name>
</gene>
<dbReference type="PANTHER" id="PTHR43214:SF43">
    <property type="entry name" value="TWO-COMPONENT RESPONSE REGULATOR"/>
    <property type="match status" value="1"/>
</dbReference>
<dbReference type="EMBL" id="JAHXZN010000010">
    <property type="protein sequence ID" value="MBW6532787.1"/>
    <property type="molecule type" value="Genomic_DNA"/>
</dbReference>
<dbReference type="PANTHER" id="PTHR43214">
    <property type="entry name" value="TWO-COMPONENT RESPONSE REGULATOR"/>
    <property type="match status" value="1"/>
</dbReference>
<reference evidence="6 7" key="1">
    <citation type="submission" date="2021-07" db="EMBL/GenBank/DDBJ databases">
        <title>Sphingomonas sp.</title>
        <authorList>
            <person name="Feng G."/>
            <person name="Li J."/>
            <person name="Pan M."/>
        </authorList>
    </citation>
    <scope>NUCLEOTIDE SEQUENCE [LARGE SCALE GENOMIC DNA]</scope>
    <source>
        <strain evidence="6 7">RRHST34</strain>
    </source>
</reference>
<dbReference type="InterPro" id="IPR011006">
    <property type="entry name" value="CheY-like_superfamily"/>
</dbReference>
<evidence type="ECO:0000259" key="5">
    <source>
        <dbReference type="PROSITE" id="PS50110"/>
    </source>
</evidence>
<dbReference type="RefSeq" id="WP_219750380.1">
    <property type="nucleotide sequence ID" value="NZ_JAHXZN010000010.1"/>
</dbReference>
<feature type="domain" description="Response regulatory" evidence="5">
    <location>
        <begin position="6"/>
        <end position="116"/>
    </location>
</feature>
<dbReference type="PRINTS" id="PR00038">
    <property type="entry name" value="HTHLUXR"/>
</dbReference>
<evidence type="ECO:0000259" key="4">
    <source>
        <dbReference type="PROSITE" id="PS50043"/>
    </source>
</evidence>
<accession>A0ABS7BT52</accession>
<evidence type="ECO:0000256" key="1">
    <source>
        <dbReference type="ARBA" id="ARBA00023125"/>
    </source>
</evidence>
<dbReference type="Proteomes" id="UP000759103">
    <property type="component" value="Unassembled WGS sequence"/>
</dbReference>
<feature type="compositionally biased region" description="Basic and acidic residues" evidence="3">
    <location>
        <begin position="228"/>
        <end position="241"/>
    </location>
</feature>